<comment type="caution">
    <text evidence="1">The sequence shown here is derived from an EMBL/GenBank/DDBJ whole genome shotgun (WGS) entry which is preliminary data.</text>
</comment>
<dbReference type="PANTHER" id="PTHR14269">
    <property type="entry name" value="CDP-DIACYLGLYCEROL--GLYCEROL-3-PHOSPHATE 3-PHOSPHATIDYLTRANSFERASE-RELATED"/>
    <property type="match status" value="1"/>
</dbReference>
<dbReference type="InterPro" id="IPR050324">
    <property type="entry name" value="CDP-alcohol_PTase-I"/>
</dbReference>
<dbReference type="InterPro" id="IPR006353">
    <property type="entry name" value="HAD-SF_hydro_IIA_CECR5"/>
</dbReference>
<evidence type="ECO:0000313" key="1">
    <source>
        <dbReference type="EMBL" id="CAH0473589.1"/>
    </source>
</evidence>
<gene>
    <name evidence="1" type="ORF">PBS003_LOCUS472</name>
</gene>
<organism evidence="1 2">
    <name type="scientific">Peronospora belbahrii</name>
    <dbReference type="NCBI Taxonomy" id="622444"/>
    <lineage>
        <taxon>Eukaryota</taxon>
        <taxon>Sar</taxon>
        <taxon>Stramenopiles</taxon>
        <taxon>Oomycota</taxon>
        <taxon>Peronosporomycetes</taxon>
        <taxon>Peronosporales</taxon>
        <taxon>Peronosporaceae</taxon>
        <taxon>Peronospora</taxon>
    </lineage>
</organism>
<dbReference type="SUPFAM" id="SSF56784">
    <property type="entry name" value="HAD-like"/>
    <property type="match status" value="1"/>
</dbReference>
<dbReference type="InterPro" id="IPR023214">
    <property type="entry name" value="HAD_sf"/>
</dbReference>
<dbReference type="Gene3D" id="3.40.50.1000">
    <property type="entry name" value="HAD superfamily/HAD-like"/>
    <property type="match status" value="2"/>
</dbReference>
<dbReference type="Proteomes" id="UP001160483">
    <property type="component" value="Unassembled WGS sequence"/>
</dbReference>
<accession>A0AAU9KN68</accession>
<dbReference type="AlphaFoldDB" id="A0AAU9KN68"/>
<proteinExistence type="predicted"/>
<sequence>MWCSRRIGSLSRRSSRVFSIAVTESNQSRSFPSFGIAFDIDGVLIRGGHGLPKAQKVLQSLEKKKVPYIFMTNGGGCMEDEKAKTLSNILHWPIDPHHMILSHTPMREIATIYGDKRVLVMGSHDVLRVAKCYGFKKVVSVEDLLHHYPTQYPFIHYAHIPALHHEEPIEAIIVMHDPIDWAPEIQVAVDVLVGGDPPGIGRKPAKQTPLFVSNDDFVFSGEYPVPRFAQGAFTRCLKLLYEDLTGRKLVVTNYGKPHKVTYDYAERLLKKISGQREPLKRVYGIGDNPYSDIQGANNAGDAWTSVLVRTGIYNGSTNPEHEADVVVDGVYDAIKHIYKCEGIEDSTL</sequence>
<dbReference type="Pfam" id="PF13242">
    <property type="entry name" value="Hydrolase_like"/>
    <property type="match status" value="1"/>
</dbReference>
<protein>
    <submittedName>
        <fullName evidence="1">Uncharacterized protein</fullName>
    </submittedName>
</protein>
<name>A0AAU9KN68_9STRA</name>
<reference evidence="1" key="1">
    <citation type="submission" date="2021-11" db="EMBL/GenBank/DDBJ databases">
        <authorList>
            <person name="Islam A."/>
            <person name="Islam S."/>
            <person name="Flora M.S."/>
            <person name="Rahman M."/>
            <person name="Ziaur R.M."/>
            <person name="Epstein J.H."/>
            <person name="Hassan M."/>
            <person name="Klassen M."/>
            <person name="Woodard K."/>
            <person name="Webb A."/>
            <person name="Webby R.J."/>
            <person name="El Zowalaty M.E."/>
        </authorList>
    </citation>
    <scope>NUCLEOTIDE SEQUENCE</scope>
    <source>
        <strain evidence="1">Pbs3</strain>
    </source>
</reference>
<dbReference type="InterPro" id="IPR036412">
    <property type="entry name" value="HAD-like_sf"/>
</dbReference>
<dbReference type="GO" id="GO:0005739">
    <property type="term" value="C:mitochondrion"/>
    <property type="evidence" value="ECO:0007669"/>
    <property type="project" value="TreeGrafter"/>
</dbReference>
<dbReference type="EMBL" id="CAKKTJ010000086">
    <property type="protein sequence ID" value="CAH0473589.1"/>
    <property type="molecule type" value="Genomic_DNA"/>
</dbReference>
<dbReference type="PANTHER" id="PTHR14269:SF4">
    <property type="entry name" value="CAT EYE SYNDROME CRITICAL REGION PROTEIN 5"/>
    <property type="match status" value="1"/>
</dbReference>
<evidence type="ECO:0000313" key="2">
    <source>
        <dbReference type="Proteomes" id="UP001160483"/>
    </source>
</evidence>
<dbReference type="Pfam" id="PF13344">
    <property type="entry name" value="Hydrolase_6"/>
    <property type="match status" value="1"/>
</dbReference>
<dbReference type="InterPro" id="IPR006357">
    <property type="entry name" value="HAD-SF_hydro_IIA"/>
</dbReference>
<dbReference type="NCBIfam" id="TIGR01456">
    <property type="entry name" value="CECR5"/>
    <property type="match status" value="1"/>
</dbReference>
<dbReference type="NCBIfam" id="TIGR01460">
    <property type="entry name" value="HAD-SF-IIA"/>
    <property type="match status" value="1"/>
</dbReference>
<dbReference type="GO" id="GO:0046474">
    <property type="term" value="P:glycerophospholipid biosynthetic process"/>
    <property type="evidence" value="ECO:0007669"/>
    <property type="project" value="TreeGrafter"/>
</dbReference>